<evidence type="ECO:0000313" key="3">
    <source>
        <dbReference type="Proteomes" id="UP000810292"/>
    </source>
</evidence>
<organism evidence="2 3">
    <name type="scientific">Candidatus Ornithospirochaeta stercoravium</name>
    <dbReference type="NCBI Taxonomy" id="2840897"/>
    <lineage>
        <taxon>Bacteria</taxon>
        <taxon>Pseudomonadati</taxon>
        <taxon>Spirochaetota</taxon>
        <taxon>Spirochaetia</taxon>
        <taxon>Spirochaetales</taxon>
        <taxon>Spirochaetaceae</taxon>
        <taxon>Spirochaetaceae incertae sedis</taxon>
        <taxon>Candidatus Ornithospirochaeta</taxon>
    </lineage>
</organism>
<dbReference type="AlphaFoldDB" id="A0A9D9NDJ7"/>
<comment type="caution">
    <text evidence="2">The sequence shown here is derived from an EMBL/GenBank/DDBJ whole genome shotgun (WGS) entry which is preliminary data.</text>
</comment>
<sequence>MAEKRMISISLVDDDRFLDMTQGAQLLYFHLSMRADDDGFFSPKKTLRTVNAKQSSLDELVENGYVIMFPSGAGCITHWYANNTIKSDRYKESQYPERNQVELRTIDGRKEYVLRNVSATGTNLEPQRNQTGTKMEPERNQLGTNLEPQDRIGKGKKELSLSKESSSKKESSPHGTTAEPEMPEKPSLDEAKAYFRGNLLSGDPEVFYDHYEAVGWKIGNAPVQDWRAAARKWSVKEREFGYGRSSPKGEESKPRDYDGSYDGHRMKEVSI</sequence>
<evidence type="ECO:0000256" key="1">
    <source>
        <dbReference type="SAM" id="MobiDB-lite"/>
    </source>
</evidence>
<feature type="compositionally biased region" description="Polar residues" evidence="1">
    <location>
        <begin position="117"/>
        <end position="133"/>
    </location>
</feature>
<evidence type="ECO:0000313" key="2">
    <source>
        <dbReference type="EMBL" id="MBO8469847.1"/>
    </source>
</evidence>
<feature type="region of interest" description="Disordered" evidence="1">
    <location>
        <begin position="117"/>
        <end position="190"/>
    </location>
</feature>
<feature type="region of interest" description="Disordered" evidence="1">
    <location>
        <begin position="237"/>
        <end position="271"/>
    </location>
</feature>
<feature type="compositionally biased region" description="Basic and acidic residues" evidence="1">
    <location>
        <begin position="148"/>
        <end position="172"/>
    </location>
</feature>
<reference evidence="2" key="1">
    <citation type="submission" date="2020-10" db="EMBL/GenBank/DDBJ databases">
        <authorList>
            <person name="Gilroy R."/>
        </authorList>
    </citation>
    <scope>NUCLEOTIDE SEQUENCE</scope>
    <source>
        <strain evidence="2">14700</strain>
    </source>
</reference>
<dbReference type="EMBL" id="JADIMF010000145">
    <property type="protein sequence ID" value="MBO8469847.1"/>
    <property type="molecule type" value="Genomic_DNA"/>
</dbReference>
<accession>A0A9D9NDJ7</accession>
<proteinExistence type="predicted"/>
<name>A0A9D9NDJ7_9SPIO</name>
<protein>
    <submittedName>
        <fullName evidence="2">Uncharacterized protein</fullName>
    </submittedName>
</protein>
<reference evidence="2" key="2">
    <citation type="journal article" date="2021" name="PeerJ">
        <title>Extensive microbial diversity within the chicken gut microbiome revealed by metagenomics and culture.</title>
        <authorList>
            <person name="Gilroy R."/>
            <person name="Ravi A."/>
            <person name="Getino M."/>
            <person name="Pursley I."/>
            <person name="Horton D.L."/>
            <person name="Alikhan N.F."/>
            <person name="Baker D."/>
            <person name="Gharbi K."/>
            <person name="Hall N."/>
            <person name="Watson M."/>
            <person name="Adriaenssens E.M."/>
            <person name="Foster-Nyarko E."/>
            <person name="Jarju S."/>
            <person name="Secka A."/>
            <person name="Antonio M."/>
            <person name="Oren A."/>
            <person name="Chaudhuri R.R."/>
            <person name="La Ragione R."/>
            <person name="Hildebrand F."/>
            <person name="Pallen M.J."/>
        </authorList>
    </citation>
    <scope>NUCLEOTIDE SEQUENCE</scope>
    <source>
        <strain evidence="2">14700</strain>
    </source>
</reference>
<gene>
    <name evidence="2" type="ORF">IAA72_08700</name>
</gene>
<dbReference type="Proteomes" id="UP000810292">
    <property type="component" value="Unassembled WGS sequence"/>
</dbReference>